<evidence type="ECO:0000256" key="1">
    <source>
        <dbReference type="SAM" id="MobiDB-lite"/>
    </source>
</evidence>
<keyword evidence="3" id="KW-1185">Reference proteome</keyword>
<reference evidence="2" key="1">
    <citation type="submission" date="2016-10" db="EMBL/GenBank/DDBJ databases">
        <authorList>
            <person name="Benchimol M."/>
            <person name="Almeida L.G."/>
            <person name="Vasconcelos A.T."/>
            <person name="Perreira-Neves A."/>
            <person name="Rosa I.A."/>
            <person name="Tasca T."/>
            <person name="Bogo M.R."/>
            <person name="de Souza W."/>
        </authorList>
    </citation>
    <scope>NUCLEOTIDE SEQUENCE [LARGE SCALE GENOMIC DNA]</scope>
    <source>
        <strain evidence="2">K</strain>
    </source>
</reference>
<name>A0A1J4KMB7_9EUKA</name>
<gene>
    <name evidence="2" type="ORF">TRFO_17857</name>
</gene>
<proteinExistence type="predicted"/>
<feature type="compositionally biased region" description="Low complexity" evidence="1">
    <location>
        <begin position="54"/>
        <end position="71"/>
    </location>
</feature>
<feature type="compositionally biased region" description="Polar residues" evidence="1">
    <location>
        <begin position="43"/>
        <end position="53"/>
    </location>
</feature>
<comment type="caution">
    <text evidence="2">The sequence shown here is derived from an EMBL/GenBank/DDBJ whole genome shotgun (WGS) entry which is preliminary data.</text>
</comment>
<evidence type="ECO:0000313" key="3">
    <source>
        <dbReference type="Proteomes" id="UP000179807"/>
    </source>
</evidence>
<feature type="region of interest" description="Disordered" evidence="1">
    <location>
        <begin position="43"/>
        <end position="120"/>
    </location>
</feature>
<dbReference type="GeneID" id="94834535"/>
<feature type="compositionally biased region" description="Low complexity" evidence="1">
    <location>
        <begin position="85"/>
        <end position="111"/>
    </location>
</feature>
<dbReference type="EMBL" id="MLAK01000565">
    <property type="protein sequence ID" value="OHT12371.1"/>
    <property type="molecule type" value="Genomic_DNA"/>
</dbReference>
<organism evidence="2 3">
    <name type="scientific">Tritrichomonas foetus</name>
    <dbReference type="NCBI Taxonomy" id="1144522"/>
    <lineage>
        <taxon>Eukaryota</taxon>
        <taxon>Metamonada</taxon>
        <taxon>Parabasalia</taxon>
        <taxon>Tritrichomonadida</taxon>
        <taxon>Tritrichomonadidae</taxon>
        <taxon>Tritrichomonas</taxon>
    </lineage>
</organism>
<dbReference type="RefSeq" id="XP_068365507.1">
    <property type="nucleotide sequence ID" value="XM_068499831.1"/>
</dbReference>
<accession>A0A1J4KMB7</accession>
<dbReference type="VEuPathDB" id="TrichDB:TRFO_17857"/>
<dbReference type="Proteomes" id="UP000179807">
    <property type="component" value="Unassembled WGS sequence"/>
</dbReference>
<dbReference type="AlphaFoldDB" id="A0A1J4KMB7"/>
<evidence type="ECO:0000313" key="2">
    <source>
        <dbReference type="EMBL" id="OHT12371.1"/>
    </source>
</evidence>
<sequence>MEQPKAASMTKLTLNDRLCPTIQKILMQLQQVYMNNPQRSKIASSLKSSLESKPTTPATSPTLTSSTSTASFVSIKDTIPKRPRTTNPSSNSSGSTNQNNSTNSSLNSNPTAPKIRKTRVQKSAFKYDNRPYIRRSFTPMSELLQPVTIPTISVSSPLISENLSAEISEVDLKEFDQILAHQKMELFESRIQLGLDEEHPHPALAIKALDENPHYIVSKDENNKFGHYVEIEVKQMKPKFWEDRCWDSEGNTMNDEQTDKLRKQMIDSYIIPEIEVAYTPRSQKTPKKKKKPRRTISAAAAKAKNEKNSLVFDLYAINVLTDCSDFDTDFEDF</sequence>
<protein>
    <submittedName>
        <fullName evidence="2">Uncharacterized protein</fullName>
    </submittedName>
</protein>